<dbReference type="Proteomes" id="UP000288216">
    <property type="component" value="Unassembled WGS sequence"/>
</dbReference>
<dbReference type="GO" id="GO:0008270">
    <property type="term" value="F:zinc ion binding"/>
    <property type="evidence" value="ECO:0007669"/>
    <property type="project" value="UniProtKB-KW"/>
</dbReference>
<organism evidence="14 15">
    <name type="scientific">Scyliorhinus torazame</name>
    <name type="common">Cloudy catshark</name>
    <name type="synonym">Catulus torazame</name>
    <dbReference type="NCBI Taxonomy" id="75743"/>
    <lineage>
        <taxon>Eukaryota</taxon>
        <taxon>Metazoa</taxon>
        <taxon>Chordata</taxon>
        <taxon>Craniata</taxon>
        <taxon>Vertebrata</taxon>
        <taxon>Chondrichthyes</taxon>
        <taxon>Elasmobranchii</taxon>
        <taxon>Galeomorphii</taxon>
        <taxon>Galeoidea</taxon>
        <taxon>Carcharhiniformes</taxon>
        <taxon>Scyliorhinidae</taxon>
        <taxon>Scyliorhinus</taxon>
    </lineage>
</organism>
<dbReference type="OrthoDB" id="203097at2759"/>
<evidence type="ECO:0000259" key="13">
    <source>
        <dbReference type="SMART" id="SM01328"/>
    </source>
</evidence>
<dbReference type="OMA" id="QICETCK"/>
<dbReference type="GO" id="GO:0036464">
    <property type="term" value="C:cytoplasmic ribonucleoprotein granule"/>
    <property type="evidence" value="ECO:0007669"/>
    <property type="project" value="UniProtKB-SubCell"/>
</dbReference>
<feature type="compositionally biased region" description="Acidic residues" evidence="11">
    <location>
        <begin position="295"/>
        <end position="307"/>
    </location>
</feature>
<feature type="transmembrane region" description="Helical" evidence="12">
    <location>
        <begin position="30"/>
        <end position="49"/>
    </location>
</feature>
<dbReference type="EMBL" id="BFAA01000161">
    <property type="protein sequence ID" value="GCB67847.1"/>
    <property type="molecule type" value="Genomic_DNA"/>
</dbReference>
<dbReference type="Gene3D" id="1.20.1530.20">
    <property type="match status" value="1"/>
</dbReference>
<keyword evidence="15" id="KW-1185">Reference proteome</keyword>
<keyword evidence="7" id="KW-0862">Zinc</keyword>
<evidence type="ECO:0000313" key="15">
    <source>
        <dbReference type="Proteomes" id="UP000288216"/>
    </source>
</evidence>
<keyword evidence="2" id="KW-0217">Developmental protein</keyword>
<feature type="compositionally biased region" description="Low complexity" evidence="11">
    <location>
        <begin position="256"/>
        <end position="270"/>
    </location>
</feature>
<comment type="similarity">
    <text evidence="10">Belongs to the ZAR1 family.</text>
</comment>
<evidence type="ECO:0000256" key="1">
    <source>
        <dbReference type="ARBA" id="ARBA00004331"/>
    </source>
</evidence>
<keyword evidence="6" id="KW-0221">Differentiation</keyword>
<evidence type="ECO:0000256" key="9">
    <source>
        <dbReference type="ARBA" id="ARBA00022943"/>
    </source>
</evidence>
<keyword evidence="4" id="KW-0479">Metal-binding</keyword>
<proteinExistence type="inferred from homology"/>
<evidence type="ECO:0000256" key="3">
    <source>
        <dbReference type="ARBA" id="ARBA00022490"/>
    </source>
</evidence>
<evidence type="ECO:0000256" key="8">
    <source>
        <dbReference type="ARBA" id="ARBA00022884"/>
    </source>
</evidence>
<comment type="caution">
    <text evidence="14">The sequence shown here is derived from an EMBL/GenBank/DDBJ whole genome shotgun (WGS) entry which is preliminary data.</text>
</comment>
<comment type="subcellular location">
    <subcellularLocation>
        <location evidence="1">Cytoplasm</location>
        <location evidence="1">Cytoplasmic ribonucleoprotein granule</location>
    </subcellularLocation>
</comment>
<sequence length="410" mass="45415">MVALIILFILTGILLGPELLATIPASVYMVAVLMPLAGYVAGYGLGALFKLPPNCKRTVSLQTGCQNVQLCTAILKLAFPPQVIGGIYMFPLLYALFQVAEAALFVLAYKIYTRGELDTEPPGQGDDTDISYKKLKEEELTDSAYGAVNPNLTPRLRKANTKDVGVQVNPRTDASVQCSLGPRTLVMMTMRRRGAVKRRPLVQGSQASMPKNVRFRRTMAIYSPIVSPNLNTFLSRGEARDAGQADRKEPAEKPQQAEQVAAGEEQVAAERTPEQVEECEEQGTAIADGPTDPPEQPEDPATDENEQDSGNVIKTTPREKRLRFQFLEQKYGYFHCKDCNARWESAYVWCVQGTNKVYFKQFCRTCEKAYNPYRVEDITCQKATAVNGISNMKAGGFQSFEYVECCVVSL</sequence>
<protein>
    <recommendedName>
        <fullName evidence="13">3CxxC-type domain-containing protein</fullName>
    </recommendedName>
</protein>
<dbReference type="STRING" id="75743.A0A401P410"/>
<dbReference type="AlphaFoldDB" id="A0A401P410"/>
<dbReference type="PANTHER" id="PTHR31054">
    <property type="entry name" value="ZYGOTE ARREST PROTEIN 1-LIKE ISOFORM X1"/>
    <property type="match status" value="1"/>
</dbReference>
<feature type="domain" description="3CxxC-type" evidence="13">
    <location>
        <begin position="329"/>
        <end position="395"/>
    </location>
</feature>
<evidence type="ECO:0000256" key="5">
    <source>
        <dbReference type="ARBA" id="ARBA00022771"/>
    </source>
</evidence>
<keyword evidence="8" id="KW-0694">RNA-binding</keyword>
<keyword evidence="9" id="KW-0896">Oogenesis</keyword>
<feature type="compositionally biased region" description="Basic and acidic residues" evidence="11">
    <location>
        <begin position="238"/>
        <end position="252"/>
    </location>
</feature>
<dbReference type="GO" id="GO:0017148">
    <property type="term" value="P:negative regulation of translation"/>
    <property type="evidence" value="ECO:0007669"/>
    <property type="project" value="UniProtKB-ARBA"/>
</dbReference>
<dbReference type="GO" id="GO:0048477">
    <property type="term" value="P:oogenesis"/>
    <property type="evidence" value="ECO:0007669"/>
    <property type="project" value="UniProtKB-KW"/>
</dbReference>
<dbReference type="InterPro" id="IPR038770">
    <property type="entry name" value="Na+/solute_symporter_sf"/>
</dbReference>
<keyword evidence="3" id="KW-0963">Cytoplasm</keyword>
<evidence type="ECO:0000256" key="12">
    <source>
        <dbReference type="SAM" id="Phobius"/>
    </source>
</evidence>
<dbReference type="GO" id="GO:0003729">
    <property type="term" value="F:mRNA binding"/>
    <property type="evidence" value="ECO:0007669"/>
    <property type="project" value="UniProtKB-ARBA"/>
</dbReference>
<gene>
    <name evidence="14" type="ORF">scyTo_0000783</name>
</gene>
<evidence type="ECO:0000313" key="14">
    <source>
        <dbReference type="EMBL" id="GCB67847.1"/>
    </source>
</evidence>
<evidence type="ECO:0000256" key="2">
    <source>
        <dbReference type="ARBA" id="ARBA00022473"/>
    </source>
</evidence>
<dbReference type="SMART" id="SM01328">
    <property type="entry name" value="zf-3CxxC"/>
    <property type="match status" value="1"/>
</dbReference>
<keyword evidence="12" id="KW-0812">Transmembrane</keyword>
<evidence type="ECO:0000256" key="11">
    <source>
        <dbReference type="SAM" id="MobiDB-lite"/>
    </source>
</evidence>
<dbReference type="InterPro" id="IPR026775">
    <property type="entry name" value="Zar1"/>
</dbReference>
<feature type="region of interest" description="Disordered" evidence="11">
    <location>
        <begin position="238"/>
        <end position="315"/>
    </location>
</feature>
<keyword evidence="12" id="KW-1133">Transmembrane helix</keyword>
<evidence type="ECO:0000256" key="6">
    <source>
        <dbReference type="ARBA" id="ARBA00022782"/>
    </source>
</evidence>
<dbReference type="InterPro" id="IPR027377">
    <property type="entry name" value="ZAR1/RTP1-5-like_Znf-3CxxC"/>
</dbReference>
<evidence type="ECO:0000256" key="7">
    <source>
        <dbReference type="ARBA" id="ARBA00022833"/>
    </source>
</evidence>
<feature type="transmembrane region" description="Helical" evidence="12">
    <location>
        <begin position="92"/>
        <end position="112"/>
    </location>
</feature>
<accession>A0A401P410</accession>
<evidence type="ECO:0000256" key="4">
    <source>
        <dbReference type="ARBA" id="ARBA00022723"/>
    </source>
</evidence>
<dbReference type="GO" id="GO:0006412">
    <property type="term" value="P:translation"/>
    <property type="evidence" value="ECO:0007669"/>
    <property type="project" value="TreeGrafter"/>
</dbReference>
<dbReference type="Pfam" id="PF13695">
    <property type="entry name" value="Zn_ribbon_3CxxC"/>
    <property type="match status" value="1"/>
</dbReference>
<reference evidence="14 15" key="1">
    <citation type="journal article" date="2018" name="Nat. Ecol. Evol.">
        <title>Shark genomes provide insights into elasmobranch evolution and the origin of vertebrates.</title>
        <authorList>
            <person name="Hara Y"/>
            <person name="Yamaguchi K"/>
            <person name="Onimaru K"/>
            <person name="Kadota M"/>
            <person name="Koyanagi M"/>
            <person name="Keeley SD"/>
            <person name="Tatsumi K"/>
            <person name="Tanaka K"/>
            <person name="Motone F"/>
            <person name="Kageyama Y"/>
            <person name="Nozu R"/>
            <person name="Adachi N"/>
            <person name="Nishimura O"/>
            <person name="Nakagawa R"/>
            <person name="Tanegashima C"/>
            <person name="Kiyatake I"/>
            <person name="Matsumoto R"/>
            <person name="Murakumo K"/>
            <person name="Nishida K"/>
            <person name="Terakita A"/>
            <person name="Kuratani S"/>
            <person name="Sato K"/>
            <person name="Hyodo S Kuraku.S."/>
        </authorList>
    </citation>
    <scope>NUCLEOTIDE SEQUENCE [LARGE SCALE GENOMIC DNA]</scope>
</reference>
<name>A0A401P410_SCYTO</name>
<evidence type="ECO:0000256" key="10">
    <source>
        <dbReference type="ARBA" id="ARBA00034699"/>
    </source>
</evidence>
<dbReference type="PANTHER" id="PTHR31054:SF6">
    <property type="entry name" value="ZYGOTE ARREST PROTEIN 1"/>
    <property type="match status" value="1"/>
</dbReference>
<keyword evidence="12" id="KW-0472">Membrane</keyword>
<keyword evidence="5" id="KW-0863">Zinc-finger</keyword>